<dbReference type="EMBL" id="GL732612">
    <property type="protein sequence ID" value="EFX71201.1"/>
    <property type="molecule type" value="Genomic_DNA"/>
</dbReference>
<keyword evidence="3" id="KW-1185">Reference proteome</keyword>
<evidence type="ECO:0000313" key="3">
    <source>
        <dbReference type="Proteomes" id="UP000000305"/>
    </source>
</evidence>
<dbReference type="AlphaFoldDB" id="E9HAL2"/>
<organism evidence="2 3">
    <name type="scientific">Daphnia pulex</name>
    <name type="common">Water flea</name>
    <dbReference type="NCBI Taxonomy" id="6669"/>
    <lineage>
        <taxon>Eukaryota</taxon>
        <taxon>Metazoa</taxon>
        <taxon>Ecdysozoa</taxon>
        <taxon>Arthropoda</taxon>
        <taxon>Crustacea</taxon>
        <taxon>Branchiopoda</taxon>
        <taxon>Diplostraca</taxon>
        <taxon>Cladocera</taxon>
        <taxon>Anomopoda</taxon>
        <taxon>Daphniidae</taxon>
        <taxon>Daphnia</taxon>
    </lineage>
</organism>
<dbReference type="KEGG" id="dpx:DAPPUDRAFT_327383"/>
<dbReference type="InterPro" id="IPR036034">
    <property type="entry name" value="PDZ_sf"/>
</dbReference>
<evidence type="ECO:0000256" key="1">
    <source>
        <dbReference type="SAM" id="MobiDB-lite"/>
    </source>
</evidence>
<gene>
    <name evidence="2" type="ORF">DAPPUDRAFT_327383</name>
</gene>
<accession>E9HAL2</accession>
<feature type="region of interest" description="Disordered" evidence="1">
    <location>
        <begin position="1"/>
        <end position="27"/>
    </location>
</feature>
<reference evidence="2 3" key="1">
    <citation type="journal article" date="2011" name="Science">
        <title>The ecoresponsive genome of Daphnia pulex.</title>
        <authorList>
            <person name="Colbourne J.K."/>
            <person name="Pfrender M.E."/>
            <person name="Gilbert D."/>
            <person name="Thomas W.K."/>
            <person name="Tucker A."/>
            <person name="Oakley T.H."/>
            <person name="Tokishita S."/>
            <person name="Aerts A."/>
            <person name="Arnold G.J."/>
            <person name="Basu M.K."/>
            <person name="Bauer D.J."/>
            <person name="Caceres C.E."/>
            <person name="Carmel L."/>
            <person name="Casola C."/>
            <person name="Choi J.H."/>
            <person name="Detter J.C."/>
            <person name="Dong Q."/>
            <person name="Dusheyko S."/>
            <person name="Eads B.D."/>
            <person name="Frohlich T."/>
            <person name="Geiler-Samerotte K.A."/>
            <person name="Gerlach D."/>
            <person name="Hatcher P."/>
            <person name="Jogdeo S."/>
            <person name="Krijgsveld J."/>
            <person name="Kriventseva E.V."/>
            <person name="Kultz D."/>
            <person name="Laforsch C."/>
            <person name="Lindquist E."/>
            <person name="Lopez J."/>
            <person name="Manak J.R."/>
            <person name="Muller J."/>
            <person name="Pangilinan J."/>
            <person name="Patwardhan R.P."/>
            <person name="Pitluck S."/>
            <person name="Pritham E.J."/>
            <person name="Rechtsteiner A."/>
            <person name="Rho M."/>
            <person name="Rogozin I.B."/>
            <person name="Sakarya O."/>
            <person name="Salamov A."/>
            <person name="Schaack S."/>
            <person name="Shapiro H."/>
            <person name="Shiga Y."/>
            <person name="Skalitzky C."/>
            <person name="Smith Z."/>
            <person name="Souvorov A."/>
            <person name="Sung W."/>
            <person name="Tang Z."/>
            <person name="Tsuchiya D."/>
            <person name="Tu H."/>
            <person name="Vos H."/>
            <person name="Wang M."/>
            <person name="Wolf Y.I."/>
            <person name="Yamagata H."/>
            <person name="Yamada T."/>
            <person name="Ye Y."/>
            <person name="Shaw J.R."/>
            <person name="Andrews J."/>
            <person name="Crease T.J."/>
            <person name="Tang H."/>
            <person name="Lucas S.M."/>
            <person name="Robertson H.M."/>
            <person name="Bork P."/>
            <person name="Koonin E.V."/>
            <person name="Zdobnov E.M."/>
            <person name="Grigoriev I.V."/>
            <person name="Lynch M."/>
            <person name="Boore J.L."/>
        </authorList>
    </citation>
    <scope>NUCLEOTIDE SEQUENCE [LARGE SCALE GENOMIC DNA]</scope>
</reference>
<dbReference type="InParanoid" id="E9HAL2"/>
<dbReference type="STRING" id="6669.E9HAL2"/>
<dbReference type="Gene3D" id="2.30.42.10">
    <property type="match status" value="1"/>
</dbReference>
<evidence type="ECO:0008006" key="4">
    <source>
        <dbReference type="Google" id="ProtNLM"/>
    </source>
</evidence>
<dbReference type="OrthoDB" id="6022711at2759"/>
<dbReference type="HOGENOM" id="CLU_2560625_0_0_1"/>
<proteinExistence type="predicted"/>
<evidence type="ECO:0000313" key="2">
    <source>
        <dbReference type="EMBL" id="EFX71201.1"/>
    </source>
</evidence>
<dbReference type="Proteomes" id="UP000000305">
    <property type="component" value="Unassembled WGS sequence"/>
</dbReference>
<protein>
    <recommendedName>
        <fullName evidence="4">PDZ domain-containing protein</fullName>
    </recommendedName>
</protein>
<sequence>MATDLPTATSTHGPPVTTSTSEVGSRRPKSLSLFIYTITYEKGAGKKSLGFSVVGGRDSPKGSMGIYVKTDTSLSLYSAILP</sequence>
<feature type="compositionally biased region" description="Polar residues" evidence="1">
    <location>
        <begin position="1"/>
        <end position="23"/>
    </location>
</feature>
<dbReference type="SUPFAM" id="SSF50156">
    <property type="entry name" value="PDZ domain-like"/>
    <property type="match status" value="1"/>
</dbReference>
<name>E9HAL2_DAPPU</name>